<dbReference type="SUPFAM" id="SSF53613">
    <property type="entry name" value="Ribokinase-like"/>
    <property type="match status" value="1"/>
</dbReference>
<feature type="binding site" evidence="6">
    <location>
        <begin position="209"/>
        <end position="213"/>
    </location>
    <ligand>
        <name>AMP</name>
        <dbReference type="ChEBI" id="CHEBI:456215"/>
    </ligand>
</feature>
<comment type="catalytic activity">
    <reaction evidence="6">
        <text>(6S)-NADPHX + ADP = AMP + phosphate + NADPH + H(+)</text>
        <dbReference type="Rhea" id="RHEA:32235"/>
        <dbReference type="ChEBI" id="CHEBI:15378"/>
        <dbReference type="ChEBI" id="CHEBI:43474"/>
        <dbReference type="ChEBI" id="CHEBI:57783"/>
        <dbReference type="ChEBI" id="CHEBI:64076"/>
        <dbReference type="ChEBI" id="CHEBI:456215"/>
        <dbReference type="ChEBI" id="CHEBI:456216"/>
        <dbReference type="EC" id="4.2.1.136"/>
    </reaction>
</comment>
<comment type="caution">
    <text evidence="8">The sequence shown here is derived from an EMBL/GenBank/DDBJ whole genome shotgun (WGS) entry which is preliminary data.</text>
</comment>
<comment type="cofactor">
    <cofactor evidence="6">
        <name>Mg(2+)</name>
        <dbReference type="ChEBI" id="CHEBI:18420"/>
    </cofactor>
</comment>
<accession>A0ABY1QWE2</accession>
<evidence type="ECO:0000256" key="4">
    <source>
        <dbReference type="ARBA" id="ARBA00023027"/>
    </source>
</evidence>
<comment type="subunit">
    <text evidence="6">Homotetramer.</text>
</comment>
<dbReference type="InterPro" id="IPR000631">
    <property type="entry name" value="CARKD"/>
</dbReference>
<dbReference type="Proteomes" id="UP001157910">
    <property type="component" value="Unassembled WGS sequence"/>
</dbReference>
<keyword evidence="3 6" id="KW-0521">NADP</keyword>
<feature type="binding site" evidence="6">
    <location>
        <position position="239"/>
    </location>
    <ligand>
        <name>(6S)-NADPHX</name>
        <dbReference type="ChEBI" id="CHEBI:64076"/>
    </ligand>
</feature>
<keyword evidence="8" id="KW-0418">Kinase</keyword>
<comment type="catalytic activity">
    <reaction evidence="6">
        <text>(6S)-NADHX + ADP = AMP + phosphate + NADH + H(+)</text>
        <dbReference type="Rhea" id="RHEA:32223"/>
        <dbReference type="ChEBI" id="CHEBI:15378"/>
        <dbReference type="ChEBI" id="CHEBI:43474"/>
        <dbReference type="ChEBI" id="CHEBI:57945"/>
        <dbReference type="ChEBI" id="CHEBI:64074"/>
        <dbReference type="ChEBI" id="CHEBI:456215"/>
        <dbReference type="ChEBI" id="CHEBI:456216"/>
        <dbReference type="EC" id="4.2.1.136"/>
    </reaction>
</comment>
<dbReference type="PANTHER" id="PTHR12592:SF0">
    <property type="entry name" value="ATP-DEPENDENT (S)-NAD(P)H-HYDRATE DEHYDRATASE"/>
    <property type="match status" value="1"/>
</dbReference>
<dbReference type="GO" id="GO:0016301">
    <property type="term" value="F:kinase activity"/>
    <property type="evidence" value="ECO:0007669"/>
    <property type="project" value="UniProtKB-KW"/>
</dbReference>
<evidence type="ECO:0000256" key="6">
    <source>
        <dbReference type="HAMAP-Rule" id="MF_01965"/>
    </source>
</evidence>
<keyword evidence="5 6" id="KW-0456">Lyase</keyword>
<name>A0ABY1QWE2_9SPHN</name>
<keyword evidence="8" id="KW-0808">Transferase</keyword>
<feature type="binding site" evidence="6">
    <location>
        <position position="238"/>
    </location>
    <ligand>
        <name>AMP</name>
        <dbReference type="ChEBI" id="CHEBI:456215"/>
    </ligand>
</feature>
<feature type="domain" description="YjeF C-terminal" evidence="7">
    <location>
        <begin position="14"/>
        <end position="298"/>
    </location>
</feature>
<keyword evidence="9" id="KW-1185">Reference proteome</keyword>
<evidence type="ECO:0000313" key="9">
    <source>
        <dbReference type="Proteomes" id="UP001157910"/>
    </source>
</evidence>
<dbReference type="NCBIfam" id="TIGR00196">
    <property type="entry name" value="yjeF_cterm"/>
    <property type="match status" value="1"/>
</dbReference>
<protein>
    <recommendedName>
        <fullName evidence="6">ADP-dependent (S)-NAD(P)H-hydrate dehydratase</fullName>
        <ecNumber evidence="6">4.2.1.136</ecNumber>
    </recommendedName>
    <alternativeName>
        <fullName evidence="6">ADP-dependent NAD(P)HX dehydratase</fullName>
    </alternativeName>
</protein>
<keyword evidence="2 6" id="KW-0067">ATP-binding</keyword>
<evidence type="ECO:0000256" key="5">
    <source>
        <dbReference type="ARBA" id="ARBA00023239"/>
    </source>
</evidence>
<dbReference type="CDD" id="cd01171">
    <property type="entry name" value="YXKO-related"/>
    <property type="match status" value="1"/>
</dbReference>
<gene>
    <name evidence="6" type="primary">nnrD</name>
    <name evidence="8" type="ORF">SAMN06296065_1206</name>
</gene>
<dbReference type="HAMAP" id="MF_01965">
    <property type="entry name" value="NADHX_dehydratase"/>
    <property type="match status" value="1"/>
</dbReference>
<comment type="similarity">
    <text evidence="6">Belongs to the NnrD/CARKD family.</text>
</comment>
<dbReference type="EMBL" id="FXUI01000020">
    <property type="protein sequence ID" value="SMP81835.1"/>
    <property type="molecule type" value="Genomic_DNA"/>
</dbReference>
<dbReference type="Gene3D" id="3.40.1190.20">
    <property type="match status" value="1"/>
</dbReference>
<evidence type="ECO:0000313" key="8">
    <source>
        <dbReference type="EMBL" id="SMP81835.1"/>
    </source>
</evidence>
<dbReference type="Pfam" id="PF01256">
    <property type="entry name" value="Carb_kinase"/>
    <property type="match status" value="1"/>
</dbReference>
<dbReference type="InterPro" id="IPR017953">
    <property type="entry name" value="Carbohydrate_kinase_pred_CS"/>
</dbReference>
<dbReference type="RefSeq" id="WP_283407101.1">
    <property type="nucleotide sequence ID" value="NZ_FXUI01000020.1"/>
</dbReference>
<feature type="binding site" evidence="6">
    <location>
        <position position="172"/>
    </location>
    <ligand>
        <name>(6S)-NADPHX</name>
        <dbReference type="ChEBI" id="CHEBI:64076"/>
    </ligand>
</feature>
<dbReference type="PROSITE" id="PS01050">
    <property type="entry name" value="YJEF_C_2"/>
    <property type="match status" value="1"/>
</dbReference>
<dbReference type="EC" id="4.2.1.136" evidence="6"/>
<keyword evidence="1 6" id="KW-0547">Nucleotide-binding</keyword>
<organism evidence="8 9">
    <name type="scientific">Novosphingobium panipatense</name>
    <dbReference type="NCBI Taxonomy" id="428991"/>
    <lineage>
        <taxon>Bacteria</taxon>
        <taxon>Pseudomonadati</taxon>
        <taxon>Pseudomonadota</taxon>
        <taxon>Alphaproteobacteria</taxon>
        <taxon>Sphingomonadales</taxon>
        <taxon>Sphingomonadaceae</taxon>
        <taxon>Novosphingobium</taxon>
    </lineage>
</organism>
<comment type="function">
    <text evidence="6">Catalyzes the dehydration of the S-form of NAD(P)HX at the expense of ADP, which is converted to AMP. Together with NAD(P)HX epimerase, which catalyzes the epimerization of the S- and R-forms, the enzyme allows the repair of both epimers of NAD(P)HX, a damaged form of NAD(P)H that is a result of enzymatic or heat-dependent hydration.</text>
</comment>
<reference evidence="8 9" key="1">
    <citation type="submission" date="2017-05" db="EMBL/GenBank/DDBJ databases">
        <authorList>
            <person name="Varghese N."/>
            <person name="Submissions S."/>
        </authorList>
    </citation>
    <scope>NUCLEOTIDE SEQUENCE [LARGE SCALE GENOMIC DNA]</scope>
    <source>
        <strain evidence="8 9">SM16</strain>
    </source>
</reference>
<evidence type="ECO:0000259" key="7">
    <source>
        <dbReference type="PROSITE" id="PS51383"/>
    </source>
</evidence>
<proteinExistence type="inferred from homology"/>
<evidence type="ECO:0000256" key="2">
    <source>
        <dbReference type="ARBA" id="ARBA00022840"/>
    </source>
</evidence>
<evidence type="ECO:0000256" key="1">
    <source>
        <dbReference type="ARBA" id="ARBA00022741"/>
    </source>
</evidence>
<evidence type="ECO:0000256" key="3">
    <source>
        <dbReference type="ARBA" id="ARBA00022857"/>
    </source>
</evidence>
<dbReference type="InterPro" id="IPR029056">
    <property type="entry name" value="Ribokinase-like"/>
</dbReference>
<comment type="caution">
    <text evidence="6">Lacks conserved residue(s) required for the propagation of feature annotation.</text>
</comment>
<sequence>MAEHTAPSPTVIDARWFREHPLPQPENNTDKNARGRVLVVGGSITVPGGIRLTAEGALRAGAGKVRIATVEGAALPLGVLIPEAAVVALPMDEAGEVQGTDPSLEAQLGRCDTLIVGPAMSGADQACRLVEGLLSVSDFKGGVVIDAAALLRLGEHAHKLRTRDVPAVLTPHIGEMAGMLGLSAEEIEDDRARAALSAARRFGSVVVLKGASTWIAHPDGRLLFYGGGGVGLATGGSGDVLAGVVGGILARGCDPLCAAAWSVWLHGEAGRRCAETVGPLGFLARELLPFLPGLMASGAL</sequence>
<dbReference type="PANTHER" id="PTHR12592">
    <property type="entry name" value="ATP-DEPENDENT (S)-NAD(P)H-HYDRATE DEHYDRATASE FAMILY MEMBER"/>
    <property type="match status" value="1"/>
</dbReference>
<dbReference type="PROSITE" id="PS51383">
    <property type="entry name" value="YJEF_C_3"/>
    <property type="match status" value="1"/>
</dbReference>
<keyword evidence="4 6" id="KW-0520">NAD</keyword>